<feature type="domain" description="SOGA coiled-coil" evidence="7">
    <location>
        <begin position="355"/>
        <end position="447"/>
    </location>
</feature>
<dbReference type="Pfam" id="PF14818">
    <property type="entry name" value="SOGA1-2-like_CC"/>
    <property type="match status" value="1"/>
</dbReference>
<feature type="coiled-coil region" evidence="5">
    <location>
        <begin position="676"/>
        <end position="750"/>
    </location>
</feature>
<dbReference type="GO" id="GO:0030496">
    <property type="term" value="C:midbody"/>
    <property type="evidence" value="ECO:0007669"/>
    <property type="project" value="TreeGrafter"/>
</dbReference>
<feature type="region of interest" description="Disordered" evidence="6">
    <location>
        <begin position="1370"/>
        <end position="1404"/>
    </location>
</feature>
<dbReference type="GO" id="GO:0000922">
    <property type="term" value="C:spindle pole"/>
    <property type="evidence" value="ECO:0007669"/>
    <property type="project" value="TreeGrafter"/>
</dbReference>
<dbReference type="GO" id="GO:0008017">
    <property type="term" value="F:microtubule binding"/>
    <property type="evidence" value="ECO:0007669"/>
    <property type="project" value="TreeGrafter"/>
</dbReference>
<dbReference type="GO" id="GO:0016328">
    <property type="term" value="C:lateral plasma membrane"/>
    <property type="evidence" value="ECO:0007669"/>
    <property type="project" value="TreeGrafter"/>
</dbReference>
<dbReference type="GO" id="GO:0001578">
    <property type="term" value="P:microtubule bundle formation"/>
    <property type="evidence" value="ECO:0007669"/>
    <property type="project" value="TreeGrafter"/>
</dbReference>
<feature type="coiled-coil region" evidence="5">
    <location>
        <begin position="132"/>
        <end position="180"/>
    </location>
</feature>
<feature type="compositionally biased region" description="Low complexity" evidence="6">
    <location>
        <begin position="1393"/>
        <end position="1402"/>
    </location>
</feature>
<evidence type="ECO:0000313" key="10">
    <source>
        <dbReference type="Proteomes" id="UP000233100"/>
    </source>
</evidence>
<reference evidence="9 10" key="1">
    <citation type="submission" date="2013-03" db="EMBL/GenBank/DDBJ databases">
        <authorList>
            <person name="Warren W."/>
            <person name="Wilson R.K."/>
        </authorList>
    </citation>
    <scope>NUCLEOTIDE SEQUENCE</scope>
</reference>
<dbReference type="InterPro" id="IPR027882">
    <property type="entry name" value="SOGA1/2-like_CC"/>
</dbReference>
<feature type="coiled-coil region" evidence="5">
    <location>
        <begin position="953"/>
        <end position="991"/>
    </location>
</feature>
<name>A0A2K5VKQ5_MACFA</name>
<evidence type="ECO:0000259" key="7">
    <source>
        <dbReference type="Pfam" id="PF11365"/>
    </source>
</evidence>
<reference evidence="9" key="2">
    <citation type="submission" date="2025-08" db="UniProtKB">
        <authorList>
            <consortium name="Ensembl"/>
        </authorList>
    </citation>
    <scope>IDENTIFICATION</scope>
</reference>
<feature type="region of interest" description="Disordered" evidence="6">
    <location>
        <begin position="772"/>
        <end position="826"/>
    </location>
</feature>
<dbReference type="GO" id="GO:0010506">
    <property type="term" value="P:regulation of autophagy"/>
    <property type="evidence" value="ECO:0007669"/>
    <property type="project" value="InterPro"/>
</dbReference>
<protein>
    <submittedName>
        <fullName evidence="9">Microtubule crosslinking factor 1</fullName>
    </submittedName>
</protein>
<keyword evidence="3 5" id="KW-0175">Coiled coil</keyword>
<feature type="region of interest" description="Disordered" evidence="6">
    <location>
        <begin position="1"/>
        <end position="25"/>
    </location>
</feature>
<feature type="region of interest" description="Disordered" evidence="6">
    <location>
        <begin position="1243"/>
        <end position="1270"/>
    </location>
</feature>
<feature type="region of interest" description="Disordered" evidence="6">
    <location>
        <begin position="331"/>
        <end position="353"/>
    </location>
</feature>
<feature type="compositionally biased region" description="Polar residues" evidence="6">
    <location>
        <begin position="1459"/>
        <end position="1471"/>
    </location>
</feature>
<dbReference type="Proteomes" id="UP000233100">
    <property type="component" value="Chromosome 18"/>
</dbReference>
<evidence type="ECO:0000259" key="8">
    <source>
        <dbReference type="Pfam" id="PF14818"/>
    </source>
</evidence>
<feature type="compositionally biased region" description="Basic and acidic residues" evidence="6">
    <location>
        <begin position="802"/>
        <end position="811"/>
    </location>
</feature>
<keyword evidence="4" id="KW-0472">Membrane</keyword>
<feature type="domain" description="SOGA 1/2-like coiled-coil" evidence="8">
    <location>
        <begin position="943"/>
        <end position="996"/>
    </location>
</feature>
<feature type="domain" description="SOGA coiled-coil" evidence="7">
    <location>
        <begin position="226"/>
        <end position="320"/>
    </location>
</feature>
<feature type="region of interest" description="Disordered" evidence="6">
    <location>
        <begin position="1422"/>
        <end position="1471"/>
    </location>
</feature>
<dbReference type="Ensembl" id="ENSMFAT00000033475.2">
    <property type="protein sequence ID" value="ENSMFAP00000025327.2"/>
    <property type="gene ID" value="ENSMFAG00000044143.2"/>
</dbReference>
<dbReference type="InterPro" id="IPR027881">
    <property type="entry name" value="SOGA_CC"/>
</dbReference>
<dbReference type="GO" id="GO:0045197">
    <property type="term" value="P:establishment or maintenance of epithelial cell apical/basal polarity"/>
    <property type="evidence" value="ECO:0007669"/>
    <property type="project" value="TreeGrafter"/>
</dbReference>
<sequence length="1620" mass="181623">MPGVAHRRSDQSPGPPRSPAWASSLGLVPAAEEEELLREMEELRSENDYLKDELDELRAEMEEMRDSYLEEDVYQLQELRRELDRANKNCRILQYRLRKAEQKSLKVAETGQVDGELIRSLEQDLKVAKDVSVRLHHELKTVEEKRAKAEDENETLRQQMIEVEISKQALQNELERLKESSLKRRSTREMYKEKKTFNQNGGMERAGNCRPATKTQRKLAPRRKDDSADLRCQLQFAKEEAFLMRKKMAKLGREKDELEQELQKYKSLYGDVDSPLPTGEAGGPPSTREAELKLRLKLVEEEANILGRKIVELEVENRGLKAEMEDMRGQQEREGLGRDHAPSIPTSPFGDSLESSTELRRHLQFVEEEAELLRRSISEIEDHNRQLTHELSKFKFEPPREPGWLGEGASPGAGGGAPLQEELKSARLQISELSGKVLKLQHENHALLSNIQRCDLAAHLGLRAPSPRDSDAESDAGKKESEGEESRLPQPKREGPVGGESDSEEMFEKTSGFGSGKPSEASEPCATELLKAREDSECLVTLKHEAQRLERTVEHLIADTDSFLRDAGLQGGAPSPGPGLQGEEERGEGDQQEPHLLGTINAKMKSFKKELQAFLEQVNRIGDGLSPLPHLTESSSFLSTVTSVSRDSPIGNLGKELGPDLQLRGPSVLPEQSVSIEELQGQLVQAARLHQEETETFTNKIHKMEEEHLYALRWKELEMHSLALQNSLHERTWSDEKNLMQQELRSLKQNIFLFYVKLRWLLKHWRQGKQMEEEGEEFTEGEHPETLSGLGELGVQGSHQADGPDHDDSDRGCGFPVGEHSPHSRMQIGDHSLRLQTTDRGQSHKQVVENQQLFSAFKTLLEDFRAELREDERARLRLQQQYASDKAAWDVEWAVLKCRLEQLEEKTENKLGELGSSAESKGALKKEREVHQKLLADSHSLVMDLRWQIHHSEKNWNREKVELLDRLDRDRQEWERQKKELLWRIEQLQKENSPRRGGSFLCDQKDGNVRPFPHQGSHRVPHPVAMWPCADADSIPFEDQPLSKLKESDRCSASENLYLDALSLDDEPEEPPAHRPEREFRNRLPEEEENHKGNLQRAVSVSSMSEFQRLMDISPFLPEKGLPSTSSKEDITPPLSPDDLKYIEEFNKSWDYTPTRGHNGGGPDLWADRTEVGRAGHEDSTEAFPDSSWYLTTSVTMTTDTMTSPEHCQKQPLRSHVLTEQSGVRVLHSPPAVRRVDSITVAGGESPFPTSRARGSLGDTKGGPPEPMLSRWPCTSPRHSRDYVEGGRRPLDSPLCTSLGFASPLHNLEMSKNLSDDMKEVAFSVRNAICSGPGEPQVKDMACQTNGSRTMGTQTVQTISVGLQTEALRGSGVTSSPHKCLTPKAGGGATPVSSPSRSLRSRQVAPAIEKVQAKFERTCCSPKYGSPKLQRKPLPKADQPNNRTSPGMAQKGYSESAWARSTTTRESPVHTTINDGLSSLFNIIDHSPVVQDPFQKGLRAGSRSRSAEPPPELAPGQETGTNSRGRSPSPIGVGSEMCREEGGEGTPVRQDLSAPPGYTLTENVARILNKKLLEHALKEERRQAAYGPLGLHSDSHSLGDTAEPGPMENQTVLLTAPWGL</sequence>
<dbReference type="InterPro" id="IPR049885">
    <property type="entry name" value="MTCL1-3"/>
</dbReference>
<reference evidence="9" key="3">
    <citation type="submission" date="2025-09" db="UniProtKB">
        <authorList>
            <consortium name="Ensembl"/>
        </authorList>
    </citation>
    <scope>IDENTIFICATION</scope>
</reference>
<accession>A0A2K5VKQ5</accession>
<feature type="region of interest" description="Disordered" evidence="6">
    <location>
        <begin position="462"/>
        <end position="524"/>
    </location>
</feature>
<feature type="region of interest" description="Disordered" evidence="6">
    <location>
        <begin position="396"/>
        <end position="419"/>
    </location>
</feature>
<gene>
    <name evidence="9" type="primary">MTCL1</name>
</gene>
<dbReference type="GO" id="GO:0097427">
    <property type="term" value="C:microtubule bundle"/>
    <property type="evidence" value="ECO:0007669"/>
    <property type="project" value="TreeGrafter"/>
</dbReference>
<dbReference type="GO" id="GO:0016327">
    <property type="term" value="C:apicolateral plasma membrane"/>
    <property type="evidence" value="ECO:0007669"/>
    <property type="project" value="TreeGrafter"/>
</dbReference>
<evidence type="ECO:0000256" key="3">
    <source>
        <dbReference type="ARBA" id="ARBA00023054"/>
    </source>
</evidence>
<feature type="region of interest" description="Disordered" evidence="6">
    <location>
        <begin position="269"/>
        <end position="288"/>
    </location>
</feature>
<feature type="compositionally biased region" description="Gly residues" evidence="6">
    <location>
        <begin position="405"/>
        <end position="417"/>
    </location>
</feature>
<feature type="coiled-coil region" evidence="5">
    <location>
        <begin position="33"/>
        <end position="103"/>
    </location>
</feature>
<proteinExistence type="predicted"/>
<keyword evidence="10" id="KW-1185">Reference proteome</keyword>
<evidence type="ECO:0000256" key="4">
    <source>
        <dbReference type="ARBA" id="ARBA00023136"/>
    </source>
</evidence>
<dbReference type="VEuPathDB" id="HostDB:ENSMFAG00000044143"/>
<feature type="compositionally biased region" description="Basic and acidic residues" evidence="6">
    <location>
        <begin position="1071"/>
        <end position="1092"/>
    </location>
</feature>
<feature type="region of interest" description="Disordered" evidence="6">
    <location>
        <begin position="199"/>
        <end position="226"/>
    </location>
</feature>
<feature type="region of interest" description="Disordered" evidence="6">
    <location>
        <begin position="565"/>
        <end position="592"/>
    </location>
</feature>
<evidence type="ECO:0000256" key="1">
    <source>
        <dbReference type="ARBA" id="ARBA00004370"/>
    </source>
</evidence>
<dbReference type="GeneTree" id="ENSGT00950000182982"/>
<feature type="coiled-coil region" evidence="5">
    <location>
        <begin position="241"/>
        <end position="268"/>
    </location>
</feature>
<dbReference type="GO" id="GO:0005615">
    <property type="term" value="C:extracellular space"/>
    <property type="evidence" value="ECO:0007669"/>
    <property type="project" value="InterPro"/>
</dbReference>
<evidence type="ECO:0000256" key="5">
    <source>
        <dbReference type="SAM" id="Coils"/>
    </source>
</evidence>
<dbReference type="Bgee" id="ENSMFAG00000044143">
    <property type="expression patterns" value="Expressed in cerebellum and 8 other cell types or tissues"/>
</dbReference>
<feature type="compositionally biased region" description="Basic and acidic residues" evidence="6">
    <location>
        <begin position="466"/>
        <end position="495"/>
    </location>
</feature>
<evidence type="ECO:0000256" key="2">
    <source>
        <dbReference type="ARBA" id="ARBA00022553"/>
    </source>
</evidence>
<feature type="compositionally biased region" description="Basic and acidic residues" evidence="6">
    <location>
        <begin position="331"/>
        <end position="341"/>
    </location>
</feature>
<feature type="region of interest" description="Disordered" evidence="6">
    <location>
        <begin position="1497"/>
        <end position="1556"/>
    </location>
</feature>
<dbReference type="PANTHER" id="PTHR15742:SF3">
    <property type="entry name" value="MICROTUBULE CROSS-LINKING FACTOR 1"/>
    <property type="match status" value="1"/>
</dbReference>
<comment type="subcellular location">
    <subcellularLocation>
        <location evidence="1">Membrane</location>
    </subcellularLocation>
</comment>
<dbReference type="PANTHER" id="PTHR15742">
    <property type="entry name" value="GIRDIN"/>
    <property type="match status" value="1"/>
</dbReference>
<feature type="coiled-coil region" evidence="5">
    <location>
        <begin position="356"/>
        <end position="390"/>
    </location>
</feature>
<evidence type="ECO:0000313" key="9">
    <source>
        <dbReference type="Ensembl" id="ENSMFAP00000025327.2"/>
    </source>
</evidence>
<feature type="region of interest" description="Disordered" evidence="6">
    <location>
        <begin position="1061"/>
        <end position="1096"/>
    </location>
</feature>
<feature type="coiled-coil region" evidence="5">
    <location>
        <begin position="296"/>
        <end position="330"/>
    </location>
</feature>
<feature type="region of interest" description="Disordered" evidence="6">
    <location>
        <begin position="1588"/>
        <end position="1620"/>
    </location>
</feature>
<organism evidence="9 10">
    <name type="scientific">Macaca fascicularis</name>
    <name type="common">Crab-eating macaque</name>
    <name type="synonym">Cynomolgus monkey</name>
    <dbReference type="NCBI Taxonomy" id="9541"/>
    <lineage>
        <taxon>Eukaryota</taxon>
        <taxon>Metazoa</taxon>
        <taxon>Chordata</taxon>
        <taxon>Craniata</taxon>
        <taxon>Vertebrata</taxon>
        <taxon>Euteleostomi</taxon>
        <taxon>Mammalia</taxon>
        <taxon>Eutheria</taxon>
        <taxon>Euarchontoglires</taxon>
        <taxon>Primates</taxon>
        <taxon>Haplorrhini</taxon>
        <taxon>Catarrhini</taxon>
        <taxon>Cercopithecidae</taxon>
        <taxon>Cercopithecinae</taxon>
        <taxon>Macaca</taxon>
    </lineage>
</organism>
<dbReference type="Pfam" id="PF11365">
    <property type="entry name" value="SOGA"/>
    <property type="match status" value="2"/>
</dbReference>
<keyword evidence="2" id="KW-0597">Phosphoprotein</keyword>
<evidence type="ECO:0000256" key="6">
    <source>
        <dbReference type="SAM" id="MobiDB-lite"/>
    </source>
</evidence>